<evidence type="ECO:0000256" key="1">
    <source>
        <dbReference type="SAM" id="MobiDB-lite"/>
    </source>
</evidence>
<reference evidence="3 4" key="1">
    <citation type="submission" date="2023-02" db="EMBL/GenBank/DDBJ databases">
        <title>Streptococcus sp. Genome Sequencing and Assembly.</title>
        <authorList>
            <person name="Shore S.M."/>
            <person name="Nicholson T.L."/>
        </authorList>
    </citation>
    <scope>NUCLEOTIDE SEQUENCE [LARGE SCALE GENOMIC DNA]</scope>
    <source>
        <strain evidence="3 4">29892</strain>
    </source>
</reference>
<keyword evidence="2" id="KW-0472">Membrane</keyword>
<proteinExistence type="predicted"/>
<feature type="transmembrane region" description="Helical" evidence="2">
    <location>
        <begin position="170"/>
        <end position="188"/>
    </location>
</feature>
<feature type="region of interest" description="Disordered" evidence="1">
    <location>
        <begin position="319"/>
        <end position="356"/>
    </location>
</feature>
<keyword evidence="4" id="KW-1185">Reference proteome</keyword>
<feature type="transmembrane region" description="Helical" evidence="2">
    <location>
        <begin position="68"/>
        <end position="91"/>
    </location>
</feature>
<dbReference type="AlphaFoldDB" id="A0AA97A170"/>
<dbReference type="Proteomes" id="UP001301526">
    <property type="component" value="Chromosome"/>
</dbReference>
<evidence type="ECO:0000256" key="2">
    <source>
        <dbReference type="SAM" id="Phobius"/>
    </source>
</evidence>
<organism evidence="3 4">
    <name type="scientific">Streptococcus iners subsp. hyiners</name>
    <dbReference type="NCBI Taxonomy" id="3028083"/>
    <lineage>
        <taxon>Bacteria</taxon>
        <taxon>Bacillati</taxon>
        <taxon>Bacillota</taxon>
        <taxon>Bacilli</taxon>
        <taxon>Lactobacillales</taxon>
        <taxon>Streptococcaceae</taxon>
        <taxon>Streptococcus</taxon>
        <taxon>Streptococcus iners</taxon>
    </lineage>
</organism>
<dbReference type="EMBL" id="CP118734">
    <property type="protein sequence ID" value="WNY49277.1"/>
    <property type="molecule type" value="Genomic_DNA"/>
</dbReference>
<keyword evidence="2" id="KW-0812">Transmembrane</keyword>
<evidence type="ECO:0000313" key="3">
    <source>
        <dbReference type="EMBL" id="WNY49277.1"/>
    </source>
</evidence>
<protein>
    <submittedName>
        <fullName evidence="3">Uncharacterized protein</fullName>
    </submittedName>
</protein>
<gene>
    <name evidence="3" type="ORF">PW220_01120</name>
</gene>
<feature type="transmembrane region" description="Helical" evidence="2">
    <location>
        <begin position="38"/>
        <end position="56"/>
    </location>
</feature>
<keyword evidence="2" id="KW-1133">Transmembrane helix</keyword>
<name>A0AA97A170_9STRE</name>
<feature type="transmembrane region" description="Helical" evidence="2">
    <location>
        <begin position="12"/>
        <end position="32"/>
    </location>
</feature>
<feature type="transmembrane region" description="Helical" evidence="2">
    <location>
        <begin position="103"/>
        <end position="131"/>
    </location>
</feature>
<dbReference type="RefSeq" id="WP_248055291.1">
    <property type="nucleotide sequence ID" value="NZ_CP118734.1"/>
</dbReference>
<accession>A0AA97A170</accession>
<sequence>MLKGIQSIGNLALFFLKIVILIVCWDVFNISLSNPSKLANFIVVGIVVLLFGSGKMNDLRQSTFYKEIYLKLFAMVAVVLFLFIPTVYSLFRVESLLQENGFFRVIGGFISIIALLIFVCIGIVLPFWLIYRAAIFIAGTDRSGYMQVPKFFKHQPKKIRLFILNKTPRFDRLAIVCGIFLSIVYLQAGSVPLPAFLSFLKVGTYIHPLVLVFLYKMISIRFNYSMHNFSYHLFDPASPVFPHLKPGFYEELFKVKSSGGSTVQQKWEEDRRYNAEIRYHWATVVPVQLPFITLSLYWTMDEEGKNWKIYKPEQYLTGPRSGKVMTEAERRATSLKPLTEPSLIKPVAKQPDIRRK</sequence>
<evidence type="ECO:0000313" key="4">
    <source>
        <dbReference type="Proteomes" id="UP001301526"/>
    </source>
</evidence>